<feature type="region of interest" description="Disordered" evidence="1">
    <location>
        <begin position="102"/>
        <end position="122"/>
    </location>
</feature>
<accession>A0A438DBK9</accession>
<name>A0A438DBK9_VITVI</name>
<evidence type="ECO:0000313" key="2">
    <source>
        <dbReference type="EMBL" id="RVW32839.1"/>
    </source>
</evidence>
<feature type="compositionally biased region" description="Basic and acidic residues" evidence="1">
    <location>
        <begin position="112"/>
        <end position="122"/>
    </location>
</feature>
<feature type="region of interest" description="Disordered" evidence="1">
    <location>
        <begin position="16"/>
        <end position="39"/>
    </location>
</feature>
<protein>
    <submittedName>
        <fullName evidence="2">Uncharacterized protein</fullName>
    </submittedName>
</protein>
<dbReference type="AlphaFoldDB" id="A0A438DBK9"/>
<comment type="caution">
    <text evidence="2">The sequence shown here is derived from an EMBL/GenBank/DDBJ whole genome shotgun (WGS) entry which is preliminary data.</text>
</comment>
<feature type="compositionally biased region" description="Basic and acidic residues" evidence="1">
    <location>
        <begin position="23"/>
        <end position="39"/>
    </location>
</feature>
<sequence>MSHCKVINFVDYSLNQGAPTGHESAETPIGHESKSQEDNEALRIELAEAKIREEFTDARLHEVEGEMAQLREKEELEADYQKQVDEMYFFGYHCCMKKHGIKRDIPSIPPGEEDKLRGKPSQ</sequence>
<gene>
    <name evidence="2" type="ORF">CK203_107196</name>
</gene>
<proteinExistence type="predicted"/>
<dbReference type="EMBL" id="QGNW01001704">
    <property type="protein sequence ID" value="RVW32839.1"/>
    <property type="molecule type" value="Genomic_DNA"/>
</dbReference>
<evidence type="ECO:0000256" key="1">
    <source>
        <dbReference type="SAM" id="MobiDB-lite"/>
    </source>
</evidence>
<reference evidence="2 3" key="1">
    <citation type="journal article" date="2018" name="PLoS Genet.">
        <title>Population sequencing reveals clonal diversity and ancestral inbreeding in the grapevine cultivar Chardonnay.</title>
        <authorList>
            <person name="Roach M.J."/>
            <person name="Johnson D.L."/>
            <person name="Bohlmann J."/>
            <person name="van Vuuren H.J."/>
            <person name="Jones S.J."/>
            <person name="Pretorius I.S."/>
            <person name="Schmidt S.A."/>
            <person name="Borneman A.R."/>
        </authorList>
    </citation>
    <scope>NUCLEOTIDE SEQUENCE [LARGE SCALE GENOMIC DNA]</scope>
    <source>
        <strain evidence="3">cv. Chardonnay</strain>
        <tissue evidence="2">Leaf</tissue>
    </source>
</reference>
<evidence type="ECO:0000313" key="3">
    <source>
        <dbReference type="Proteomes" id="UP000288805"/>
    </source>
</evidence>
<organism evidence="2 3">
    <name type="scientific">Vitis vinifera</name>
    <name type="common">Grape</name>
    <dbReference type="NCBI Taxonomy" id="29760"/>
    <lineage>
        <taxon>Eukaryota</taxon>
        <taxon>Viridiplantae</taxon>
        <taxon>Streptophyta</taxon>
        <taxon>Embryophyta</taxon>
        <taxon>Tracheophyta</taxon>
        <taxon>Spermatophyta</taxon>
        <taxon>Magnoliopsida</taxon>
        <taxon>eudicotyledons</taxon>
        <taxon>Gunneridae</taxon>
        <taxon>Pentapetalae</taxon>
        <taxon>rosids</taxon>
        <taxon>Vitales</taxon>
        <taxon>Vitaceae</taxon>
        <taxon>Viteae</taxon>
        <taxon>Vitis</taxon>
    </lineage>
</organism>
<dbReference type="Proteomes" id="UP000288805">
    <property type="component" value="Unassembled WGS sequence"/>
</dbReference>